<dbReference type="PANTHER" id="PTHR11571">
    <property type="entry name" value="GLUTATHIONE S-TRANSFERASE"/>
    <property type="match status" value="1"/>
</dbReference>
<name>A0A8H7RRX5_9FUNG</name>
<dbReference type="InterPro" id="IPR010987">
    <property type="entry name" value="Glutathione-S-Trfase_C-like"/>
</dbReference>
<sequence length="216" mass="25066">MSEFEGSKVYYYSNIDNSPICGRGEPLRLLLNDAGIKFEYIRLTFSEWPSIKQKLIEDGCRIPTLPYLVTKSGKIYGATAPLLRLISKKLNKYIPKNAEDEYLADAYSDIYLDWMNKWVNVFISKDPKATNDYETTYRDNQQTNWENILSDKGGPYIFGGEISYTDLLLYHQLNNDNGAKVDASKYPRLTEFVKTIQNRPSLKEHFENEKKEKSEI</sequence>
<dbReference type="InterPro" id="IPR036249">
    <property type="entry name" value="Thioredoxin-like_sf"/>
</dbReference>
<dbReference type="Proteomes" id="UP000650833">
    <property type="component" value="Unassembled WGS sequence"/>
</dbReference>
<evidence type="ECO:0000313" key="3">
    <source>
        <dbReference type="EMBL" id="KAG2215142.1"/>
    </source>
</evidence>
<comment type="caution">
    <text evidence="3">The sequence shown here is derived from an EMBL/GenBank/DDBJ whole genome shotgun (WGS) entry which is preliminary data.</text>
</comment>
<dbReference type="AlphaFoldDB" id="A0A8H7RRX5"/>
<dbReference type="CDD" id="cd03039">
    <property type="entry name" value="GST_N_Sigma_like"/>
    <property type="match status" value="1"/>
</dbReference>
<gene>
    <name evidence="3" type="ORF">INT46_006528</name>
</gene>
<dbReference type="SUPFAM" id="SSF52833">
    <property type="entry name" value="Thioredoxin-like"/>
    <property type="match status" value="1"/>
</dbReference>
<dbReference type="Gene3D" id="1.20.1050.10">
    <property type="match status" value="1"/>
</dbReference>
<protein>
    <recommendedName>
        <fullName evidence="5">Glutathione S-transferase</fullName>
    </recommendedName>
</protein>
<proteinExistence type="predicted"/>
<dbReference type="EMBL" id="JAEPRC010000013">
    <property type="protein sequence ID" value="KAG2215142.1"/>
    <property type="molecule type" value="Genomic_DNA"/>
</dbReference>
<dbReference type="InterPro" id="IPR036282">
    <property type="entry name" value="Glutathione-S-Trfase_C_sf"/>
</dbReference>
<evidence type="ECO:0000259" key="1">
    <source>
        <dbReference type="PROSITE" id="PS50404"/>
    </source>
</evidence>
<dbReference type="PANTHER" id="PTHR11571:SF150">
    <property type="entry name" value="GLUTATHIONE S-TRANSFERASE"/>
    <property type="match status" value="1"/>
</dbReference>
<feature type="domain" description="GST N-terminal" evidence="1">
    <location>
        <begin position="11"/>
        <end position="94"/>
    </location>
</feature>
<evidence type="ECO:0008006" key="5">
    <source>
        <dbReference type="Google" id="ProtNLM"/>
    </source>
</evidence>
<dbReference type="InterPro" id="IPR004046">
    <property type="entry name" value="GST_C"/>
</dbReference>
<dbReference type="OrthoDB" id="414243at2759"/>
<dbReference type="Pfam" id="PF14497">
    <property type="entry name" value="GST_C_3"/>
    <property type="match status" value="1"/>
</dbReference>
<dbReference type="PROSITE" id="PS50405">
    <property type="entry name" value="GST_CTER"/>
    <property type="match status" value="1"/>
</dbReference>
<dbReference type="InterPro" id="IPR050213">
    <property type="entry name" value="GST_superfamily"/>
</dbReference>
<dbReference type="InterPro" id="IPR004045">
    <property type="entry name" value="Glutathione_S-Trfase_N"/>
</dbReference>
<accession>A0A8H7RRX5</accession>
<evidence type="ECO:0000259" key="2">
    <source>
        <dbReference type="PROSITE" id="PS50405"/>
    </source>
</evidence>
<dbReference type="GO" id="GO:0004364">
    <property type="term" value="F:glutathione transferase activity"/>
    <property type="evidence" value="ECO:0007669"/>
    <property type="project" value="TreeGrafter"/>
</dbReference>
<dbReference type="PROSITE" id="PS50404">
    <property type="entry name" value="GST_NTER"/>
    <property type="match status" value="1"/>
</dbReference>
<dbReference type="Gene3D" id="3.40.30.10">
    <property type="entry name" value="Glutaredoxin"/>
    <property type="match status" value="1"/>
</dbReference>
<dbReference type="SUPFAM" id="SSF47616">
    <property type="entry name" value="GST C-terminal domain-like"/>
    <property type="match status" value="1"/>
</dbReference>
<dbReference type="PROSITE" id="PS51354">
    <property type="entry name" value="GLUTAREDOXIN_2"/>
    <property type="match status" value="1"/>
</dbReference>
<feature type="domain" description="GST C-terminal" evidence="2">
    <location>
        <begin position="97"/>
        <end position="214"/>
    </location>
</feature>
<keyword evidence="4" id="KW-1185">Reference proteome</keyword>
<reference evidence="3" key="1">
    <citation type="submission" date="2020-12" db="EMBL/GenBank/DDBJ databases">
        <title>Metabolic potential, ecology and presence of endohyphal bacteria is reflected in genomic diversity of Mucoromycotina.</title>
        <authorList>
            <person name="Muszewska A."/>
            <person name="Okrasinska A."/>
            <person name="Steczkiewicz K."/>
            <person name="Drgas O."/>
            <person name="Orlowska M."/>
            <person name="Perlinska-Lenart U."/>
            <person name="Aleksandrzak-Piekarczyk T."/>
            <person name="Szatraj K."/>
            <person name="Zielenkiewicz U."/>
            <person name="Pilsyk S."/>
            <person name="Malc E."/>
            <person name="Mieczkowski P."/>
            <person name="Kruszewska J.S."/>
            <person name="Biernat P."/>
            <person name="Pawlowska J."/>
        </authorList>
    </citation>
    <scope>NUCLEOTIDE SEQUENCE</scope>
    <source>
        <strain evidence="3">CBS 226.32</strain>
    </source>
</reference>
<organism evidence="3 4">
    <name type="scientific">Mucor plumbeus</name>
    <dbReference type="NCBI Taxonomy" id="97098"/>
    <lineage>
        <taxon>Eukaryota</taxon>
        <taxon>Fungi</taxon>
        <taxon>Fungi incertae sedis</taxon>
        <taxon>Mucoromycota</taxon>
        <taxon>Mucoromycotina</taxon>
        <taxon>Mucoromycetes</taxon>
        <taxon>Mucorales</taxon>
        <taxon>Mucorineae</taxon>
        <taxon>Mucoraceae</taxon>
        <taxon>Mucor</taxon>
    </lineage>
</organism>
<dbReference type="GO" id="GO:0006749">
    <property type="term" value="P:glutathione metabolic process"/>
    <property type="evidence" value="ECO:0007669"/>
    <property type="project" value="TreeGrafter"/>
</dbReference>
<evidence type="ECO:0000313" key="4">
    <source>
        <dbReference type="Proteomes" id="UP000650833"/>
    </source>
</evidence>